<dbReference type="Gene3D" id="1.20.1250.20">
    <property type="entry name" value="MFS general substrate transporter like domains"/>
    <property type="match status" value="1"/>
</dbReference>
<dbReference type="InterPro" id="IPR020846">
    <property type="entry name" value="MFS_dom"/>
</dbReference>
<dbReference type="Pfam" id="PF07690">
    <property type="entry name" value="MFS_1"/>
    <property type="match status" value="1"/>
</dbReference>
<evidence type="ECO:0000256" key="7">
    <source>
        <dbReference type="SAM" id="MobiDB-lite"/>
    </source>
</evidence>
<dbReference type="Gene3D" id="3.90.1200.10">
    <property type="match status" value="1"/>
</dbReference>
<feature type="transmembrane region" description="Helical" evidence="8">
    <location>
        <begin position="685"/>
        <end position="710"/>
    </location>
</feature>
<dbReference type="InterPro" id="IPR005829">
    <property type="entry name" value="Sugar_transporter_CS"/>
</dbReference>
<dbReference type="InterPro" id="IPR011009">
    <property type="entry name" value="Kinase-like_dom_sf"/>
</dbReference>
<protein>
    <submittedName>
        <fullName evidence="10">Putative transporter C3H1.06c</fullName>
    </submittedName>
</protein>
<dbReference type="PANTHER" id="PTHR23501">
    <property type="entry name" value="MAJOR FACILITATOR SUPERFAMILY"/>
    <property type="match status" value="1"/>
</dbReference>
<feature type="transmembrane region" description="Helical" evidence="8">
    <location>
        <begin position="779"/>
        <end position="800"/>
    </location>
</feature>
<keyword evidence="2" id="KW-0813">Transport</keyword>
<feature type="transmembrane region" description="Helical" evidence="8">
    <location>
        <begin position="598"/>
        <end position="615"/>
    </location>
</feature>
<keyword evidence="5 8" id="KW-0472">Membrane</keyword>
<comment type="subcellular location">
    <subcellularLocation>
        <location evidence="1">Membrane</location>
        <topology evidence="1">Multi-pass membrane protein</topology>
    </subcellularLocation>
</comment>
<feature type="transmembrane region" description="Helical" evidence="8">
    <location>
        <begin position="495"/>
        <end position="516"/>
    </location>
</feature>
<keyword evidence="11" id="KW-1185">Reference proteome</keyword>
<dbReference type="AlphaFoldDB" id="A0A4U6XAX6"/>
<evidence type="ECO:0000256" key="2">
    <source>
        <dbReference type="ARBA" id="ARBA00022448"/>
    </source>
</evidence>
<dbReference type="EMBL" id="PJEX01000250">
    <property type="protein sequence ID" value="TKW52259.1"/>
    <property type="molecule type" value="Genomic_DNA"/>
</dbReference>
<evidence type="ECO:0000313" key="11">
    <source>
        <dbReference type="Proteomes" id="UP000310108"/>
    </source>
</evidence>
<dbReference type="PROSITE" id="PS50850">
    <property type="entry name" value="MFS"/>
    <property type="match status" value="1"/>
</dbReference>
<keyword evidence="3 8" id="KW-0812">Transmembrane</keyword>
<dbReference type="SUPFAM" id="SSF56112">
    <property type="entry name" value="Protein kinase-like (PK-like)"/>
    <property type="match status" value="1"/>
</dbReference>
<feature type="transmembrane region" description="Helical" evidence="8">
    <location>
        <begin position="471"/>
        <end position="489"/>
    </location>
</feature>
<evidence type="ECO:0000256" key="4">
    <source>
        <dbReference type="ARBA" id="ARBA00022989"/>
    </source>
</evidence>
<dbReference type="GO" id="GO:0022857">
    <property type="term" value="F:transmembrane transporter activity"/>
    <property type="evidence" value="ECO:0007669"/>
    <property type="project" value="InterPro"/>
</dbReference>
<proteinExistence type="predicted"/>
<reference evidence="10 11" key="1">
    <citation type="journal article" date="2019" name="PLoS ONE">
        <title>Comparative genome analysis indicates high evolutionary potential of pathogenicity genes in Colletotrichum tanaceti.</title>
        <authorList>
            <person name="Lelwala R.V."/>
            <person name="Korhonen P.K."/>
            <person name="Young N.D."/>
            <person name="Scott J.B."/>
            <person name="Ades P.A."/>
            <person name="Gasser R.B."/>
            <person name="Taylor P.W.J."/>
        </authorList>
    </citation>
    <scope>NUCLEOTIDE SEQUENCE [LARGE SCALE GENOMIC DNA]</scope>
    <source>
        <strain evidence="10">BRIP57314</strain>
    </source>
</reference>
<feature type="region of interest" description="Disordered" evidence="7">
    <location>
        <begin position="1"/>
        <end position="26"/>
    </location>
</feature>
<evidence type="ECO:0000256" key="8">
    <source>
        <dbReference type="SAM" id="Phobius"/>
    </source>
</evidence>
<evidence type="ECO:0000256" key="6">
    <source>
        <dbReference type="ARBA" id="ARBA00023180"/>
    </source>
</evidence>
<gene>
    <name evidence="10" type="ORF">CTA1_10994</name>
</gene>
<dbReference type="PANTHER" id="PTHR23501:SF187">
    <property type="entry name" value="MAJOR FACILITATOR SUPERFAMILY (MFS) PROFILE DOMAIN-CONTAINING PROTEIN"/>
    <property type="match status" value="1"/>
</dbReference>
<feature type="transmembrane region" description="Helical" evidence="8">
    <location>
        <begin position="439"/>
        <end position="459"/>
    </location>
</feature>
<evidence type="ECO:0000256" key="3">
    <source>
        <dbReference type="ARBA" id="ARBA00022692"/>
    </source>
</evidence>
<dbReference type="PROSITE" id="PS00216">
    <property type="entry name" value="SUGAR_TRANSPORT_1"/>
    <property type="match status" value="1"/>
</dbReference>
<dbReference type="InterPro" id="IPR011701">
    <property type="entry name" value="MFS"/>
</dbReference>
<dbReference type="SUPFAM" id="SSF103473">
    <property type="entry name" value="MFS general substrate transporter"/>
    <property type="match status" value="1"/>
</dbReference>
<dbReference type="Proteomes" id="UP000310108">
    <property type="component" value="Unassembled WGS sequence"/>
</dbReference>
<evidence type="ECO:0000259" key="9">
    <source>
        <dbReference type="PROSITE" id="PS50850"/>
    </source>
</evidence>
<evidence type="ECO:0000256" key="1">
    <source>
        <dbReference type="ARBA" id="ARBA00004141"/>
    </source>
</evidence>
<dbReference type="InterPro" id="IPR036259">
    <property type="entry name" value="MFS_trans_sf"/>
</dbReference>
<comment type="caution">
    <text evidence="10">The sequence shown here is derived from an EMBL/GenBank/DDBJ whole genome shotgun (WGS) entry which is preliminary data.</text>
</comment>
<dbReference type="STRING" id="1306861.A0A4U6XAX6"/>
<organism evidence="10 11">
    <name type="scientific">Colletotrichum tanaceti</name>
    <dbReference type="NCBI Taxonomy" id="1306861"/>
    <lineage>
        <taxon>Eukaryota</taxon>
        <taxon>Fungi</taxon>
        <taxon>Dikarya</taxon>
        <taxon>Ascomycota</taxon>
        <taxon>Pezizomycotina</taxon>
        <taxon>Sordariomycetes</taxon>
        <taxon>Hypocreomycetidae</taxon>
        <taxon>Glomerellales</taxon>
        <taxon>Glomerellaceae</taxon>
        <taxon>Colletotrichum</taxon>
        <taxon>Colletotrichum destructivum species complex</taxon>
    </lineage>
</organism>
<feature type="transmembrane region" description="Helical" evidence="8">
    <location>
        <begin position="528"/>
        <end position="552"/>
    </location>
</feature>
<dbReference type="GO" id="GO:0005886">
    <property type="term" value="C:plasma membrane"/>
    <property type="evidence" value="ECO:0007669"/>
    <property type="project" value="TreeGrafter"/>
</dbReference>
<feature type="transmembrane region" description="Helical" evidence="8">
    <location>
        <begin position="402"/>
        <end position="427"/>
    </location>
</feature>
<feature type="transmembrane region" description="Helical" evidence="8">
    <location>
        <begin position="627"/>
        <end position="646"/>
    </location>
</feature>
<accession>A0A4U6XAX6</accession>
<feature type="transmembrane region" description="Helical" evidence="8">
    <location>
        <begin position="558"/>
        <end position="578"/>
    </location>
</feature>
<feature type="transmembrane region" description="Helical" evidence="8">
    <location>
        <begin position="754"/>
        <end position="773"/>
    </location>
</feature>
<feature type="domain" description="Major facilitator superfamily (MFS) profile" evidence="9">
    <location>
        <begin position="405"/>
        <end position="875"/>
    </location>
</feature>
<feature type="transmembrane region" description="Helical" evidence="8">
    <location>
        <begin position="722"/>
        <end position="742"/>
    </location>
</feature>
<feature type="compositionally biased region" description="Basic residues" evidence="7">
    <location>
        <begin position="1"/>
        <end position="14"/>
    </location>
</feature>
<sequence>MEKTTSIHKNKSKKMSPPTRPPANPRLWPGGIERYLADNNITCTSATPIEAGTSCYIWRLDGLSHPGHPPGEPAVLKCADSTPKFSDDAVSPARLSTEVRALTCRAVAEASRAEPSVRVPSVLRTADNGFVMSWAGDANLLDAFRDNPALDAAGIGARIGGWLGRLQVAGAAAGPSGFEPVNPELGRFYNPGGFMDKLVQSAVPDGDESDGILAALRGTETVRTLTAWDFRPMNTLLRFPSDTTPETRDTPDTIYIVDWELAQFGEAAGDVGMWCVEAMVLEAKHGDRGLLRSFLTAYRQHAAGIVDEGFVRKLAMVVGLMLVYFMRIAPRLWGSSEEEVAGWRDTAVRFLRAGAEGDLAESLEPGALKTVDTPMVTPTDYTDYTDYTDSTTEDHSAKGLRFWAIVAALAASKLMLAIEITIVSTALPTIVHTLGMGSSYVWVSNGAALASAAIAPPLGQLSDLFGRRHPTCLSVFLFVVGGLVSGAAASGPQLIAGRVVQGLGAGGINVMSAIVVSDLVSVRHRGKYMAVMLTAYLLGAVSGPLLGGVLVQAGAWRWVFWLPVPFGVVSFVVLAVFLKGGVRDADASRRERLRRVDYGGNAVLTASTAAMLYAVTYAGSEYPWSDARIIAALTAGVLGLGLFLLLERHLARTSTSSSSSSRSSSNRNNKIEPVMPLRLLNHREGATVAAGAFASSLLSNWVTFLLPVYFQGVRMSTPSRAGVQLLPVVAVAVPASIVSVVLVSRLGRYKAMHVAGFAGMCVACGLFSILDAASPDAGWVSMEVLFSLALGMVINTLLPAFQGAVGESDQAVAMSTFTFVQSLANIWSVTMPAAIFNNRFGALAGRISDEQVRAQLGGGRAYGFATRAFLETLREKARVEVVEVFGEAVSGVWYVAAGIAGVATLLACAEGEIVLREKLETDFALEEKDGEVKR</sequence>
<dbReference type="Gene3D" id="1.20.1720.10">
    <property type="entry name" value="Multidrug resistance protein D"/>
    <property type="match status" value="1"/>
</dbReference>
<keyword evidence="4 8" id="KW-1133">Transmembrane helix</keyword>
<evidence type="ECO:0000313" key="10">
    <source>
        <dbReference type="EMBL" id="TKW52259.1"/>
    </source>
</evidence>
<name>A0A4U6XAX6_9PEZI</name>
<evidence type="ECO:0000256" key="5">
    <source>
        <dbReference type="ARBA" id="ARBA00023136"/>
    </source>
</evidence>
<keyword evidence="6" id="KW-0325">Glycoprotein</keyword>